<name>A0ABV4D3G6_9LACT</name>
<evidence type="ECO:0000313" key="1">
    <source>
        <dbReference type="EMBL" id="MEY8444087.1"/>
    </source>
</evidence>
<dbReference type="RefSeq" id="WP_369948587.1">
    <property type="nucleotide sequence ID" value="NZ_JBCLSH010000028.1"/>
</dbReference>
<protein>
    <submittedName>
        <fullName evidence="1">Uncharacterized protein</fullName>
    </submittedName>
</protein>
<reference evidence="1 2" key="1">
    <citation type="submission" date="2024-03" db="EMBL/GenBank/DDBJ databases">
        <title>Mouse gut bacterial collection (mGBC) of GemPharmatech.</title>
        <authorList>
            <person name="He Y."/>
            <person name="Dong L."/>
            <person name="Wu D."/>
            <person name="Gao X."/>
            <person name="Lin Z."/>
        </authorList>
    </citation>
    <scope>NUCLEOTIDE SEQUENCE [LARGE SCALE GENOMIC DNA]</scope>
    <source>
        <strain evidence="1 2">61-15</strain>
    </source>
</reference>
<keyword evidence="2" id="KW-1185">Reference proteome</keyword>
<proteinExistence type="predicted"/>
<sequence length="46" mass="5213">MNPTKFDTQKRPYSRTSVFVMRGSHPINLALIFMAKPISKDSNDTA</sequence>
<accession>A0ABV4D3G6</accession>
<dbReference type="EMBL" id="JBCLSH010000028">
    <property type="protein sequence ID" value="MEY8444087.1"/>
    <property type="molecule type" value="Genomic_DNA"/>
</dbReference>
<gene>
    <name evidence="1" type="ORF">AALA52_07525</name>
</gene>
<organism evidence="1 2">
    <name type="scientific">Lactococcus ileimucosae</name>
    <dbReference type="NCBI Taxonomy" id="2941329"/>
    <lineage>
        <taxon>Bacteria</taxon>
        <taxon>Bacillati</taxon>
        <taxon>Bacillota</taxon>
        <taxon>Bacilli</taxon>
        <taxon>Lactobacillales</taxon>
        <taxon>Streptococcaceae</taxon>
        <taxon>Lactococcus</taxon>
    </lineage>
</organism>
<comment type="caution">
    <text evidence="1">The sequence shown here is derived from an EMBL/GenBank/DDBJ whole genome shotgun (WGS) entry which is preliminary data.</text>
</comment>
<dbReference type="Proteomes" id="UP001565283">
    <property type="component" value="Unassembled WGS sequence"/>
</dbReference>
<evidence type="ECO:0000313" key="2">
    <source>
        <dbReference type="Proteomes" id="UP001565283"/>
    </source>
</evidence>